<organism evidence="1 2">
    <name type="scientific">Populus trichocarpa</name>
    <name type="common">Western balsam poplar</name>
    <name type="synonym">Populus balsamifera subsp. trichocarpa</name>
    <dbReference type="NCBI Taxonomy" id="3694"/>
    <lineage>
        <taxon>Eukaryota</taxon>
        <taxon>Viridiplantae</taxon>
        <taxon>Streptophyta</taxon>
        <taxon>Embryophyta</taxon>
        <taxon>Tracheophyta</taxon>
        <taxon>Spermatophyta</taxon>
        <taxon>Magnoliopsida</taxon>
        <taxon>eudicotyledons</taxon>
        <taxon>Gunneridae</taxon>
        <taxon>Pentapetalae</taxon>
        <taxon>rosids</taxon>
        <taxon>fabids</taxon>
        <taxon>Malpighiales</taxon>
        <taxon>Salicaceae</taxon>
        <taxon>Saliceae</taxon>
        <taxon>Populus</taxon>
    </lineage>
</organism>
<evidence type="ECO:0000313" key="1">
    <source>
        <dbReference type="EMBL" id="KAI9397790.1"/>
    </source>
</evidence>
<name>A0ACC0T8H4_POPTR</name>
<keyword evidence="2" id="KW-1185">Reference proteome</keyword>
<dbReference type="Proteomes" id="UP000006729">
    <property type="component" value="Chromosome 3"/>
</dbReference>
<dbReference type="EMBL" id="CM009292">
    <property type="protein sequence ID" value="KAI9397790.1"/>
    <property type="molecule type" value="Genomic_DNA"/>
</dbReference>
<reference evidence="1 2" key="1">
    <citation type="journal article" date="2006" name="Science">
        <title>The genome of black cottonwood, Populus trichocarpa (Torr. &amp; Gray).</title>
        <authorList>
            <person name="Tuskan G.A."/>
            <person name="Difazio S."/>
            <person name="Jansson S."/>
            <person name="Bohlmann J."/>
            <person name="Grigoriev I."/>
            <person name="Hellsten U."/>
            <person name="Putnam N."/>
            <person name="Ralph S."/>
            <person name="Rombauts S."/>
            <person name="Salamov A."/>
            <person name="Schein J."/>
            <person name="Sterck L."/>
            <person name="Aerts A."/>
            <person name="Bhalerao R.R."/>
            <person name="Bhalerao R.P."/>
            <person name="Blaudez D."/>
            <person name="Boerjan W."/>
            <person name="Brun A."/>
            <person name="Brunner A."/>
            <person name="Busov V."/>
            <person name="Campbell M."/>
            <person name="Carlson J."/>
            <person name="Chalot M."/>
            <person name="Chapman J."/>
            <person name="Chen G.L."/>
            <person name="Cooper D."/>
            <person name="Coutinho P.M."/>
            <person name="Couturier J."/>
            <person name="Covert S."/>
            <person name="Cronk Q."/>
            <person name="Cunningham R."/>
            <person name="Davis J."/>
            <person name="Degroeve S."/>
            <person name="Dejardin A."/>
            <person name="Depamphilis C."/>
            <person name="Detter J."/>
            <person name="Dirks B."/>
            <person name="Dubchak I."/>
            <person name="Duplessis S."/>
            <person name="Ehlting J."/>
            <person name="Ellis B."/>
            <person name="Gendler K."/>
            <person name="Goodstein D."/>
            <person name="Gribskov M."/>
            <person name="Grimwood J."/>
            <person name="Groover A."/>
            <person name="Gunter L."/>
            <person name="Hamberger B."/>
            <person name="Heinze B."/>
            <person name="Helariutta Y."/>
            <person name="Henrissat B."/>
            <person name="Holligan D."/>
            <person name="Holt R."/>
            <person name="Huang W."/>
            <person name="Islam-Faridi N."/>
            <person name="Jones S."/>
            <person name="Jones-Rhoades M."/>
            <person name="Jorgensen R."/>
            <person name="Joshi C."/>
            <person name="Kangasjarvi J."/>
            <person name="Karlsson J."/>
            <person name="Kelleher C."/>
            <person name="Kirkpatrick R."/>
            <person name="Kirst M."/>
            <person name="Kohler A."/>
            <person name="Kalluri U."/>
            <person name="Larimer F."/>
            <person name="Leebens-Mack J."/>
            <person name="Leple J.C."/>
            <person name="Locascio P."/>
            <person name="Lou Y."/>
            <person name="Lucas S."/>
            <person name="Martin F."/>
            <person name="Montanini B."/>
            <person name="Napoli C."/>
            <person name="Nelson D.R."/>
            <person name="Nelson C."/>
            <person name="Nieminen K."/>
            <person name="Nilsson O."/>
            <person name="Pereda V."/>
            <person name="Peter G."/>
            <person name="Philippe R."/>
            <person name="Pilate G."/>
            <person name="Poliakov A."/>
            <person name="Razumovskaya J."/>
            <person name="Richardson P."/>
            <person name="Rinaldi C."/>
            <person name="Ritland K."/>
            <person name="Rouze P."/>
            <person name="Ryaboy D."/>
            <person name="Schmutz J."/>
            <person name="Schrader J."/>
            <person name="Segerman B."/>
            <person name="Shin H."/>
            <person name="Siddiqui A."/>
            <person name="Sterky F."/>
            <person name="Terry A."/>
            <person name="Tsai C.J."/>
            <person name="Uberbacher E."/>
            <person name="Unneberg P."/>
            <person name="Vahala J."/>
            <person name="Wall K."/>
            <person name="Wessler S."/>
            <person name="Yang G."/>
            <person name="Yin T."/>
            <person name="Douglas C."/>
            <person name="Marra M."/>
            <person name="Sandberg G."/>
            <person name="Van de Peer Y."/>
            <person name="Rokhsar D."/>
        </authorList>
    </citation>
    <scope>NUCLEOTIDE SEQUENCE [LARGE SCALE GENOMIC DNA]</scope>
    <source>
        <strain evidence="2">cv. Nisqually</strain>
    </source>
</reference>
<sequence>MRRACKGKNGESETNMSGFAQNYSGFQSATGSRLGKQENMFPGQPGFHARMTSQMQGDTK</sequence>
<gene>
    <name evidence="1" type="ORF">POPTR_003G080050v4</name>
</gene>
<comment type="caution">
    <text evidence="1">The sequence shown here is derived from an EMBL/GenBank/DDBJ whole genome shotgun (WGS) entry which is preliminary data.</text>
</comment>
<evidence type="ECO:0000313" key="2">
    <source>
        <dbReference type="Proteomes" id="UP000006729"/>
    </source>
</evidence>
<protein>
    <submittedName>
        <fullName evidence="1">Uncharacterized protein</fullName>
    </submittedName>
</protein>
<accession>A0ACC0T8H4</accession>
<proteinExistence type="predicted"/>